<dbReference type="InterPro" id="IPR053714">
    <property type="entry name" value="Iso_Racemase_Enz_sf"/>
</dbReference>
<evidence type="ECO:0000313" key="2">
    <source>
        <dbReference type="EMBL" id="SOY30714.1"/>
    </source>
</evidence>
<evidence type="ECO:0000256" key="1">
    <source>
        <dbReference type="ARBA" id="ARBA00038414"/>
    </source>
</evidence>
<dbReference type="AlphaFoldDB" id="A0A2K4ZJQ1"/>
<dbReference type="Gene3D" id="3.40.50.12500">
    <property type="match status" value="1"/>
</dbReference>
<dbReference type="RefSeq" id="WP_103240722.1">
    <property type="nucleotide sequence ID" value="NZ_CANRXC010000071.1"/>
</dbReference>
<dbReference type="OrthoDB" id="978447at2"/>
<keyword evidence="3" id="KW-1185">Reference proteome</keyword>
<accession>A0A2K4ZJQ1</accession>
<evidence type="ECO:0000313" key="3">
    <source>
        <dbReference type="Proteomes" id="UP000236311"/>
    </source>
</evidence>
<comment type="similarity">
    <text evidence="1">Belongs to the HyuE racemase family.</text>
</comment>
<gene>
    <name evidence="2" type="ORF">AMURIS_03445</name>
</gene>
<dbReference type="InterPro" id="IPR015942">
    <property type="entry name" value="Asp/Glu/hydantoin_racemase"/>
</dbReference>
<name>A0A2K4ZJQ1_9FIRM</name>
<reference evidence="2 3" key="1">
    <citation type="submission" date="2018-01" db="EMBL/GenBank/DDBJ databases">
        <authorList>
            <person name="Gaut B.S."/>
            <person name="Morton B.R."/>
            <person name="Clegg M.T."/>
            <person name="Duvall M.R."/>
        </authorList>
    </citation>
    <scope>NUCLEOTIDE SEQUENCE [LARGE SCALE GENOMIC DNA]</scope>
    <source>
        <strain evidence="2">GP69</strain>
    </source>
</reference>
<dbReference type="Proteomes" id="UP000236311">
    <property type="component" value="Unassembled WGS sequence"/>
</dbReference>
<protein>
    <submittedName>
        <fullName evidence="2">Asp/Glu/Hydantoin racemase</fullName>
    </submittedName>
</protein>
<dbReference type="GO" id="GO:0047661">
    <property type="term" value="F:amino-acid racemase activity"/>
    <property type="evidence" value="ECO:0007669"/>
    <property type="project" value="InterPro"/>
</dbReference>
<dbReference type="Pfam" id="PF01177">
    <property type="entry name" value="Asp_Glu_race"/>
    <property type="match status" value="1"/>
</dbReference>
<proteinExistence type="inferred from homology"/>
<organism evidence="2 3">
    <name type="scientific">Acetatifactor muris</name>
    <dbReference type="NCBI Taxonomy" id="879566"/>
    <lineage>
        <taxon>Bacteria</taxon>
        <taxon>Bacillati</taxon>
        <taxon>Bacillota</taxon>
        <taxon>Clostridia</taxon>
        <taxon>Lachnospirales</taxon>
        <taxon>Lachnospiraceae</taxon>
        <taxon>Acetatifactor</taxon>
    </lineage>
</organism>
<dbReference type="EMBL" id="OFSM01000018">
    <property type="protein sequence ID" value="SOY30714.1"/>
    <property type="molecule type" value="Genomic_DNA"/>
</dbReference>
<sequence>MKAALVYTSTTPELIELVNREVRKNIGEEAEILSLQNPGILQAVRDAGYVTPKAAADLIAMYMDAVSQGADAILNICSSVGEVADCMQTAAAYIGVPIVRIDEEMCREAVRLGSRIAVLATLPTTLAPTKNTVLRVAREMGRHVKTVDGLINGAFGLDQEQFRKLLLDKAAQVREAADVILLAQGSMAYVEEDISRKLGIPTLSSPRFGAIELRKALERRGLRGR</sequence>